<dbReference type="InterPro" id="IPR006342">
    <property type="entry name" value="FkbM_mtfrase"/>
</dbReference>
<dbReference type="Pfam" id="PF05050">
    <property type="entry name" value="Methyltransf_21"/>
    <property type="match status" value="1"/>
</dbReference>
<dbReference type="GO" id="GO:0005615">
    <property type="term" value="C:extracellular space"/>
    <property type="evidence" value="ECO:0007669"/>
    <property type="project" value="TreeGrafter"/>
</dbReference>
<protein>
    <recommendedName>
        <fullName evidence="2">Methyltransferase FkbM domain-containing protein</fullName>
    </recommendedName>
</protein>
<evidence type="ECO:0000313" key="3">
    <source>
        <dbReference type="EMBL" id="CAB3397761.1"/>
    </source>
</evidence>
<dbReference type="Proteomes" id="UP000494206">
    <property type="component" value="Unassembled WGS sequence"/>
</dbReference>
<organism evidence="3 4">
    <name type="scientific">Caenorhabditis bovis</name>
    <dbReference type="NCBI Taxonomy" id="2654633"/>
    <lineage>
        <taxon>Eukaryota</taxon>
        <taxon>Metazoa</taxon>
        <taxon>Ecdysozoa</taxon>
        <taxon>Nematoda</taxon>
        <taxon>Chromadorea</taxon>
        <taxon>Rhabditida</taxon>
        <taxon>Rhabditina</taxon>
        <taxon>Rhabditomorpha</taxon>
        <taxon>Rhabditoidea</taxon>
        <taxon>Rhabditidae</taxon>
        <taxon>Peloderinae</taxon>
        <taxon>Caenorhabditis</taxon>
    </lineage>
</organism>
<proteinExistence type="predicted"/>
<dbReference type="PANTHER" id="PTHR10974:SF35">
    <property type="entry name" value="SULFATASE DOMAIN-CONTAINING PROTEIN"/>
    <property type="match status" value="1"/>
</dbReference>
<evidence type="ECO:0000259" key="2">
    <source>
        <dbReference type="Pfam" id="PF05050"/>
    </source>
</evidence>
<dbReference type="Pfam" id="PF02995">
    <property type="entry name" value="DUF229"/>
    <property type="match status" value="1"/>
</dbReference>
<dbReference type="FunFam" id="3.40.720.10:FF:000017">
    <property type="entry name" value="Predicted protein"/>
    <property type="match status" value="1"/>
</dbReference>
<sequence length="1093" mass="128319">MQWRLNQRRYSAYRQYCLKIATFFVFFVFIYEVFFKQSANYSQHPHFLYLKKLESLGQATCDIPQLNPWDPSILSYYNKPNRLDCQPKQDEIVEKFENGTLFFNPSKIKNIVCTLTPIEKFEGVSDSDVDFKQNIPIDFSKGFAIPVDDEFFEVNCESKGIIKKSVFKYHYAQIIRKNETISKKPIVEESENFPSVIMIGIDSMSKSNFIRQLPKTFKHMKDTGFVVMNGHVKIHDNTYGNLNAILMGKRAVSVVEFPAEIEESWDIAFDKYPYIWKNFSDNGYATFFAEDRPDIGTFSYKEKLKGFLKKPTNHYMRTFWIAAFWSLIARRSSSYCYDKKPFHQIMFDYLEDFVQKYDDKRKFAFWWTQDISHDFLNSIGAIDDDFEDFFVRNENVLQNSIVIVFSDHGHRTDRIRETVVGRLESRLPFHAIRIPQNLRKKYPWIIERLEINSRQMTTQFDVYESLLKIARGKITKEMKQTEKKRAYSYFDEFSRRNGCNEAGVPSDYCPCFAEIEIPKKEAMPAATQLVKLINELLESAEVPKEYVEDAPDYYMCQPIEMDSIDYASVRLPSGSIFHNSKDLDVPLQHASLQYRIVIKAKPPSNALLEGSMSFNLVENEWTTNTEIERNNKYGNTSFCVDDRVLKKICHCILRSFVRKHPAKMRNRFDLVPPPTNLMLSSFDPFQARSWLSIHPVIMDLEDARLLYPIEKKAHYYNQPHYNRFLLIVIALLTVALLFTWSSSNAPQPMSSFQLPQNTYGKKERVYTSEVERALHKESDEVIKQKYYKDPVSSLDGLGYDFNKDEKQKLDPRYEKLNSLPQCDLSKDRDVIVNNVTQIVDAFHDCIKPIVEQWRGKPHQMILDWVTHTQKCDNIPEFANLNIDKFLNKHETKWTILPKCKEENSMVTLGVGHDTLAEERLNVTLPNTKFYGADPMIEPNMQLYSAFGKFFPFAIGRKAGMTRFRVLPNQNQKTRRYLWQDVTTIDIVYFLHNILGLRRIDISWIDIEGGEFEFIDYLNKGGPFDEMDISICQFNMKVHTAYMPKGETIFHDFIFQALQERRWVFLKPLPTGTGVFRMFFLNMENKECVRKFVQ</sequence>
<feature type="transmembrane region" description="Helical" evidence="1">
    <location>
        <begin position="16"/>
        <end position="35"/>
    </location>
</feature>
<gene>
    <name evidence="3" type="ORF">CBOVIS_LOCUS1127</name>
</gene>
<evidence type="ECO:0000256" key="1">
    <source>
        <dbReference type="SAM" id="Phobius"/>
    </source>
</evidence>
<dbReference type="Gene3D" id="3.40.720.10">
    <property type="entry name" value="Alkaline Phosphatase, subunit A"/>
    <property type="match status" value="1"/>
</dbReference>
<keyword evidence="4" id="KW-1185">Reference proteome</keyword>
<dbReference type="OrthoDB" id="413313at2759"/>
<name>A0A8S1E8B2_9PELO</name>
<keyword evidence="1" id="KW-0472">Membrane</keyword>
<dbReference type="SUPFAM" id="SSF53649">
    <property type="entry name" value="Alkaline phosphatase-like"/>
    <property type="match status" value="1"/>
</dbReference>
<keyword evidence="1" id="KW-0812">Transmembrane</keyword>
<dbReference type="PANTHER" id="PTHR10974">
    <property type="entry name" value="FI08016P-RELATED"/>
    <property type="match status" value="1"/>
</dbReference>
<dbReference type="InterPro" id="IPR017850">
    <property type="entry name" value="Alkaline_phosphatase_core_sf"/>
</dbReference>
<keyword evidence="1" id="KW-1133">Transmembrane helix</keyword>
<dbReference type="AlphaFoldDB" id="A0A8S1E8B2"/>
<dbReference type="CDD" id="cd16021">
    <property type="entry name" value="ALP_like"/>
    <property type="match status" value="1"/>
</dbReference>
<comment type="caution">
    <text evidence="3">The sequence shown here is derived from an EMBL/GenBank/DDBJ whole genome shotgun (WGS) entry which is preliminary data.</text>
</comment>
<feature type="domain" description="Methyltransferase FkbM" evidence="2">
    <location>
        <begin position="871"/>
        <end position="1059"/>
    </location>
</feature>
<reference evidence="3 4" key="1">
    <citation type="submission" date="2020-04" db="EMBL/GenBank/DDBJ databases">
        <authorList>
            <person name="Laetsch R D."/>
            <person name="Stevens L."/>
            <person name="Kumar S."/>
            <person name="Blaxter L. M."/>
        </authorList>
    </citation>
    <scope>NUCLEOTIDE SEQUENCE [LARGE SCALE GENOMIC DNA]</scope>
</reference>
<dbReference type="EMBL" id="CADEPM010000001">
    <property type="protein sequence ID" value="CAB3397761.1"/>
    <property type="molecule type" value="Genomic_DNA"/>
</dbReference>
<evidence type="ECO:0000313" key="4">
    <source>
        <dbReference type="Proteomes" id="UP000494206"/>
    </source>
</evidence>
<accession>A0A8S1E8B2</accession>
<dbReference type="InterPro" id="IPR004245">
    <property type="entry name" value="DUF229"/>
</dbReference>